<dbReference type="OrthoDB" id="1114838at2"/>
<dbReference type="EMBL" id="AEWX01000017">
    <property type="protein sequence ID" value="EGC20192.1"/>
    <property type="molecule type" value="Genomic_DNA"/>
</dbReference>
<dbReference type="AlphaFoldDB" id="F0F6B0"/>
<dbReference type="Proteomes" id="UP000005697">
    <property type="component" value="Unassembled WGS sequence"/>
</dbReference>
<dbReference type="SUPFAM" id="SSF53448">
    <property type="entry name" value="Nucleotide-diphospho-sugar transferases"/>
    <property type="match status" value="1"/>
</dbReference>
<comment type="caution">
    <text evidence="4">The sequence shown here is derived from an EMBL/GenBank/DDBJ whole genome shotgun (WGS) entry which is preliminary data.</text>
</comment>
<gene>
    <name evidence="4" type="ORF">HMPREF9141_1132</name>
</gene>
<dbReference type="GO" id="GO:0016758">
    <property type="term" value="F:hexosyltransferase activity"/>
    <property type="evidence" value="ECO:0007669"/>
    <property type="project" value="UniProtKB-ARBA"/>
</dbReference>
<evidence type="ECO:0000259" key="3">
    <source>
        <dbReference type="Pfam" id="PF00535"/>
    </source>
</evidence>
<evidence type="ECO:0000313" key="5">
    <source>
        <dbReference type="Proteomes" id="UP000005697"/>
    </source>
</evidence>
<protein>
    <submittedName>
        <fullName evidence="4">Glycosyltransferase, group 2 family protein</fullName>
        <ecNumber evidence="4">2.4.-.-</ecNumber>
    </submittedName>
</protein>
<evidence type="ECO:0000256" key="1">
    <source>
        <dbReference type="ARBA" id="ARBA00022676"/>
    </source>
</evidence>
<keyword evidence="1 4" id="KW-0328">Glycosyltransferase</keyword>
<name>F0F6B0_9BACT</name>
<dbReference type="HOGENOM" id="CLU_025996_25_1_10"/>
<keyword evidence="2 4" id="KW-0808">Transferase</keyword>
<dbReference type="PANTHER" id="PTHR22916">
    <property type="entry name" value="GLYCOSYLTRANSFERASE"/>
    <property type="match status" value="1"/>
</dbReference>
<dbReference type="InterPro" id="IPR001173">
    <property type="entry name" value="Glyco_trans_2-like"/>
</dbReference>
<dbReference type="PANTHER" id="PTHR22916:SF51">
    <property type="entry name" value="GLYCOSYLTRANSFERASE EPSH-RELATED"/>
    <property type="match status" value="1"/>
</dbReference>
<proteinExistence type="predicted"/>
<dbReference type="EC" id="2.4.-.-" evidence="4"/>
<organism evidence="4 5">
    <name type="scientific">Prevotella multiformis DSM 16608</name>
    <dbReference type="NCBI Taxonomy" id="888743"/>
    <lineage>
        <taxon>Bacteria</taxon>
        <taxon>Pseudomonadati</taxon>
        <taxon>Bacteroidota</taxon>
        <taxon>Bacteroidia</taxon>
        <taxon>Bacteroidales</taxon>
        <taxon>Prevotellaceae</taxon>
        <taxon>Prevotella</taxon>
    </lineage>
</organism>
<keyword evidence="5" id="KW-1185">Reference proteome</keyword>
<accession>F0F6B0</accession>
<dbReference type="Gene3D" id="3.90.550.10">
    <property type="entry name" value="Spore Coat Polysaccharide Biosynthesis Protein SpsA, Chain A"/>
    <property type="match status" value="1"/>
</dbReference>
<feature type="domain" description="Glycosyltransferase 2-like" evidence="3">
    <location>
        <begin position="4"/>
        <end position="170"/>
    </location>
</feature>
<dbReference type="InterPro" id="IPR029044">
    <property type="entry name" value="Nucleotide-diphossugar_trans"/>
</dbReference>
<dbReference type="eggNOG" id="COG1216">
    <property type="taxonomic scope" value="Bacteria"/>
</dbReference>
<evidence type="ECO:0000256" key="2">
    <source>
        <dbReference type="ARBA" id="ARBA00022679"/>
    </source>
</evidence>
<reference evidence="4 5" key="1">
    <citation type="submission" date="2011-01" db="EMBL/GenBank/DDBJ databases">
        <authorList>
            <person name="Muzny D."/>
            <person name="Qin X."/>
            <person name="Deng J."/>
            <person name="Jiang H."/>
            <person name="Liu Y."/>
            <person name="Qu J."/>
            <person name="Song X.-Z."/>
            <person name="Zhang L."/>
            <person name="Thornton R."/>
            <person name="Coyle M."/>
            <person name="Francisco L."/>
            <person name="Jackson L."/>
            <person name="Javaid M."/>
            <person name="Korchina V."/>
            <person name="Kovar C."/>
            <person name="Mata R."/>
            <person name="Mathew T."/>
            <person name="Ngo R."/>
            <person name="Nguyen L."/>
            <person name="Nguyen N."/>
            <person name="Okwuonu G."/>
            <person name="Ongeri F."/>
            <person name="Pham C."/>
            <person name="Simmons D."/>
            <person name="Wilczek-Boney K."/>
            <person name="Hale W."/>
            <person name="Jakkamsetti A."/>
            <person name="Pham P."/>
            <person name="Ruth R."/>
            <person name="San Lucas F."/>
            <person name="Warren J."/>
            <person name="Zhang J."/>
            <person name="Zhao Z."/>
            <person name="Zhou C."/>
            <person name="Zhu D."/>
            <person name="Lee S."/>
            <person name="Bess C."/>
            <person name="Blankenburg K."/>
            <person name="Forbes L."/>
            <person name="Fu Q."/>
            <person name="Gubbala S."/>
            <person name="Hirani K."/>
            <person name="Jayaseelan J.C."/>
            <person name="Lara F."/>
            <person name="Munidasa M."/>
            <person name="Palculict T."/>
            <person name="Patil S."/>
            <person name="Pu L.-L."/>
            <person name="Saada N."/>
            <person name="Tang L."/>
            <person name="Weissenberger G."/>
            <person name="Zhu Y."/>
            <person name="Hemphill L."/>
            <person name="Shang Y."/>
            <person name="Youmans B."/>
            <person name="Ayvaz T."/>
            <person name="Ross M."/>
            <person name="Santibanez J."/>
            <person name="Aqrawi P."/>
            <person name="Gross S."/>
            <person name="Joshi V."/>
            <person name="Fowler G."/>
            <person name="Nazareth L."/>
            <person name="Reid J."/>
            <person name="Worley K."/>
            <person name="Petrosino J."/>
            <person name="Highlander S."/>
            <person name="Gibbs R."/>
        </authorList>
    </citation>
    <scope>NUCLEOTIDE SEQUENCE [LARGE SCALE GENOMIC DNA]</scope>
    <source>
        <strain evidence="4 5">DSM 16608</strain>
    </source>
</reference>
<evidence type="ECO:0000313" key="4">
    <source>
        <dbReference type="EMBL" id="EGC20192.1"/>
    </source>
</evidence>
<dbReference type="RefSeq" id="WP_007368662.1">
    <property type="nucleotide sequence ID" value="NZ_GL872283.1"/>
</dbReference>
<dbReference type="STRING" id="888743.HMPREF9141_1132"/>
<dbReference type="CDD" id="cd00761">
    <property type="entry name" value="Glyco_tranf_GTA_type"/>
    <property type="match status" value="1"/>
</dbReference>
<sequence>MRVSVVIPIYNVKKYIIRCLKSVQRQTYTDIECILVDDKGQDDSMRIAKQFVDAYKGAVKFVLCEHSVNQGLSAARNTGINKASGDYIFFLDSDDSIPDDSIEKLVHEAEKYHYPEIVSGITRHILADDSYYDVKTENFRCNDDVFKGYIHNSWNIIACNKLIRKDIFSKHKTFFLQGITHEDVLWSFEISTYVENIIGCPHVTYNYYLGDMNSISRSSLSKKRVLDNLTILEQKTLYLKKININNVYLLKQHIKNESINLVYVLVRHKFSISFIKEVNGKLRKILKNSSLNMVRSSVPLYRKFIFAMVSLLCHFL</sequence>
<dbReference type="Pfam" id="PF00535">
    <property type="entry name" value="Glycos_transf_2"/>
    <property type="match status" value="1"/>
</dbReference>